<dbReference type="AlphaFoldDB" id="A0A099D489"/>
<reference evidence="2 3" key="1">
    <citation type="journal article" date="2014" name="PLoS ONE">
        <title>Identification and Characterization of a New Erythromycin Biosynthetic Gene Cluster in Actinopolyspora erythraea YIM90600, a Novel Erythronolide-Producing Halophilic Actinomycete Isolated from Salt Field.</title>
        <authorList>
            <person name="Chen D."/>
            <person name="Feng J."/>
            <person name="Huang L."/>
            <person name="Zhang Q."/>
            <person name="Wu J."/>
            <person name="Zhu X."/>
            <person name="Duan Y."/>
            <person name="Xu Z."/>
        </authorList>
    </citation>
    <scope>NUCLEOTIDE SEQUENCE [LARGE SCALE GENOMIC DNA]</scope>
    <source>
        <strain evidence="2 3">YIM90600</strain>
    </source>
</reference>
<dbReference type="NCBIfam" id="TIGR03843">
    <property type="entry name" value="SCO1664 family protein"/>
    <property type="match status" value="1"/>
</dbReference>
<keyword evidence="1" id="KW-0418">Kinase</keyword>
<dbReference type="EMBL" id="JPMV01000027">
    <property type="protein sequence ID" value="KGI80756.1"/>
    <property type="molecule type" value="Genomic_DNA"/>
</dbReference>
<dbReference type="Proteomes" id="UP000215043">
    <property type="component" value="Chromosome"/>
</dbReference>
<proteinExistence type="predicted"/>
<evidence type="ECO:0000313" key="3">
    <source>
        <dbReference type="Proteomes" id="UP000029737"/>
    </source>
</evidence>
<evidence type="ECO:0000313" key="2">
    <source>
        <dbReference type="EMBL" id="KGI80756.1"/>
    </source>
</evidence>
<sequence>MLADDVAVELLREGRLEVRGRLVEASNATLLCSVEGGDARAECVYKPVRGERPLWDFPDGTLAGREVASYLLSEALGWNLVPPTLLREGPHGPGMVQLWVDTEPDSELVDVRSPEDVPSNWLTVLHARDDQGEPVVLAHSDHEELRRLALFDVVINNADRKGGHVLFTPGGRVLGIDHGVSLNADEKLRTVLWGWLGRGLDATEVRSLERLRGELDGDLADRLGEHITPKEIQALRERIERLLESGVFPAPSGEWPAIPWPPF</sequence>
<dbReference type="InterPro" id="IPR022292">
    <property type="entry name" value="CHP03843"/>
</dbReference>
<dbReference type="EMBL" id="CP022752">
    <property type="protein sequence ID" value="ASU79266.1"/>
    <property type="molecule type" value="Genomic_DNA"/>
</dbReference>
<dbReference type="RefSeq" id="WP_043574799.1">
    <property type="nucleotide sequence ID" value="NZ_CP022752.1"/>
</dbReference>
<organism evidence="1 4">
    <name type="scientific">Actinopolyspora erythraea</name>
    <dbReference type="NCBI Taxonomy" id="414996"/>
    <lineage>
        <taxon>Bacteria</taxon>
        <taxon>Bacillati</taxon>
        <taxon>Actinomycetota</taxon>
        <taxon>Actinomycetes</taxon>
        <taxon>Actinopolysporales</taxon>
        <taxon>Actinopolysporaceae</taxon>
        <taxon>Actinopolyspora</taxon>
    </lineage>
</organism>
<dbReference type="eggNOG" id="COG5032">
    <property type="taxonomic scope" value="Bacteria"/>
</dbReference>
<accession>A0A099D489</accession>
<keyword evidence="3" id="KW-1185">Reference proteome</keyword>
<dbReference type="GO" id="GO:0016301">
    <property type="term" value="F:kinase activity"/>
    <property type="evidence" value="ECO:0007669"/>
    <property type="project" value="UniProtKB-KW"/>
</dbReference>
<gene>
    <name evidence="1" type="ORF">CDG81_14290</name>
    <name evidence="2" type="ORF">IL38_15490</name>
</gene>
<keyword evidence="1" id="KW-0808">Transferase</keyword>
<dbReference type="OrthoDB" id="3423180at2"/>
<protein>
    <submittedName>
        <fullName evidence="1">Phosphatidylinositol kinase</fullName>
    </submittedName>
</protein>
<reference evidence="1 4" key="2">
    <citation type="submission" date="2017-08" db="EMBL/GenBank/DDBJ databases">
        <title>The complete genome sequence of moderately halophilic actinomycete Actinopolyspora erythraea YIM 90600, the producer of novel erythromycin, novel actinopolysporins A-C and tubercidin.</title>
        <authorList>
            <person name="Yin M."/>
            <person name="Tang S."/>
        </authorList>
    </citation>
    <scope>NUCLEOTIDE SEQUENCE [LARGE SCALE GENOMIC DNA]</scope>
    <source>
        <strain evidence="1 4">YIM 90600</strain>
    </source>
</reference>
<name>A0A099D489_9ACTN</name>
<dbReference type="Proteomes" id="UP000029737">
    <property type="component" value="Unassembled WGS sequence"/>
</dbReference>
<evidence type="ECO:0000313" key="1">
    <source>
        <dbReference type="EMBL" id="ASU79266.1"/>
    </source>
</evidence>
<evidence type="ECO:0000313" key="4">
    <source>
        <dbReference type="Proteomes" id="UP000215043"/>
    </source>
</evidence>
<dbReference type="KEGG" id="aey:CDG81_14290"/>
<dbReference type="HOGENOM" id="CLU_085318_0_0_11"/>